<dbReference type="STRING" id="1341154.FCR2A7T_19420"/>
<reference evidence="2 3" key="1">
    <citation type="journal article" date="2015" name="Stand. Genomic Sci.">
        <title>Genomic Encyclopedia of Bacterial and Archaeal Type Strains, Phase III: the genomes of soil and plant-associated and newly described type strains.</title>
        <authorList>
            <person name="Whitman W.B."/>
            <person name="Woyke T."/>
            <person name="Klenk H.P."/>
            <person name="Zhou Y."/>
            <person name="Lilburn T.G."/>
            <person name="Beck B.J."/>
            <person name="De Vos P."/>
            <person name="Vandamme P."/>
            <person name="Eisen J.A."/>
            <person name="Garrity G."/>
            <person name="Hugenholtz P."/>
            <person name="Kyrpides N.C."/>
        </authorList>
    </citation>
    <scope>NUCLEOTIDE SEQUENCE [LARGE SCALE GENOMIC DNA]</scope>
    <source>
        <strain evidence="2 3">CGMCC 1.7270</strain>
    </source>
</reference>
<dbReference type="SUPFAM" id="SSF49452">
    <property type="entry name" value="Starch-binding domain-like"/>
    <property type="match status" value="1"/>
</dbReference>
<dbReference type="Proteomes" id="UP000319848">
    <property type="component" value="Unassembled WGS sequence"/>
</dbReference>
<dbReference type="GO" id="GO:0030246">
    <property type="term" value="F:carbohydrate binding"/>
    <property type="evidence" value="ECO:0007669"/>
    <property type="project" value="InterPro"/>
</dbReference>
<dbReference type="InterPro" id="IPR025491">
    <property type="entry name" value="DUF4382"/>
</dbReference>
<name>A0A562LNT7_9FLAO</name>
<dbReference type="InterPro" id="IPR013784">
    <property type="entry name" value="Carb-bd-like_fold"/>
</dbReference>
<organism evidence="2 3">
    <name type="scientific">Flavobacterium cauense R2A-7</name>
    <dbReference type="NCBI Taxonomy" id="1341154"/>
    <lineage>
        <taxon>Bacteria</taxon>
        <taxon>Pseudomonadati</taxon>
        <taxon>Bacteroidota</taxon>
        <taxon>Flavobacteriia</taxon>
        <taxon>Flavobacteriales</taxon>
        <taxon>Flavobacteriaceae</taxon>
        <taxon>Flavobacterium</taxon>
    </lineage>
</organism>
<evidence type="ECO:0000313" key="2">
    <source>
        <dbReference type="EMBL" id="TWI09299.1"/>
    </source>
</evidence>
<dbReference type="Gene3D" id="2.60.40.1120">
    <property type="entry name" value="Carboxypeptidase-like, regulatory domain"/>
    <property type="match status" value="1"/>
</dbReference>
<protein>
    <submittedName>
        <fullName evidence="2">Uncharacterized protein DUF4382</fullName>
    </submittedName>
</protein>
<proteinExistence type="predicted"/>
<gene>
    <name evidence="2" type="ORF">IP98_02460</name>
</gene>
<evidence type="ECO:0000259" key="1">
    <source>
        <dbReference type="Pfam" id="PF14321"/>
    </source>
</evidence>
<comment type="caution">
    <text evidence="2">The sequence shown here is derived from an EMBL/GenBank/DDBJ whole genome shotgun (WGS) entry which is preliminary data.</text>
</comment>
<dbReference type="AlphaFoldDB" id="A0A562LNT7"/>
<feature type="domain" description="DUF4382" evidence="1">
    <location>
        <begin position="45"/>
        <end position="188"/>
    </location>
</feature>
<keyword evidence="3" id="KW-1185">Reference proteome</keyword>
<evidence type="ECO:0000313" key="3">
    <source>
        <dbReference type="Proteomes" id="UP000319848"/>
    </source>
</evidence>
<dbReference type="EMBL" id="VLKQ01000012">
    <property type="protein sequence ID" value="TWI09299.1"/>
    <property type="molecule type" value="Genomic_DNA"/>
</dbReference>
<dbReference type="PROSITE" id="PS51257">
    <property type="entry name" value="PROKAR_LIPOPROTEIN"/>
    <property type="match status" value="1"/>
</dbReference>
<accession>A0A562LNT7</accession>
<sequence>MKVLILKQILMKNLKKYLMLVLIIASFSTFLIGCNDEDDTSTQGTSKVTVRMTDAPGDYDEVNVEVLDVMIKNNSDASEDGWVSIGNIQPGIYNLLDLTGGINVLLADNEVPSGYLGQLRLVLGDENTVVKDGVTYALNTPSAQQSGLKLQINQTLQAGATYNFLLDFDVEHSVVVEAGGSGNYNLHPVIRVTTAATSGVIKGTVLPITVQTLASVEVNGTVVSAYTNEQGVFQLSGIPSGTYTVTLTPDVASGLAVLTVDNVVVVNGEVTNMGSLNLP</sequence>
<dbReference type="Pfam" id="PF14321">
    <property type="entry name" value="DUF4382"/>
    <property type="match status" value="1"/>
</dbReference>